<dbReference type="Pfam" id="PF00814">
    <property type="entry name" value="TsaD"/>
    <property type="match status" value="1"/>
</dbReference>
<feature type="region of interest" description="Disordered" evidence="9">
    <location>
        <begin position="874"/>
        <end position="912"/>
    </location>
</feature>
<proteinExistence type="inferred from homology"/>
<dbReference type="SUPFAM" id="SSF56935">
    <property type="entry name" value="Porins"/>
    <property type="match status" value="1"/>
</dbReference>
<dbReference type="InterPro" id="IPR043129">
    <property type="entry name" value="ATPase_NBD"/>
</dbReference>
<evidence type="ECO:0000256" key="2">
    <source>
        <dbReference type="ARBA" id="ARBA00012156"/>
    </source>
</evidence>
<protein>
    <recommendedName>
        <fullName evidence="2">N(6)-L-threonylcarbamoyladenine synthase</fullName>
        <ecNumber evidence="2">2.3.1.234</ecNumber>
    </recommendedName>
</protein>
<dbReference type="PROSITE" id="PS01016">
    <property type="entry name" value="GLYCOPROTEASE"/>
    <property type="match status" value="1"/>
</dbReference>
<dbReference type="InterPro" id="IPR029045">
    <property type="entry name" value="ClpP/crotonase-like_dom_sf"/>
</dbReference>
<dbReference type="SUPFAM" id="SSF53067">
    <property type="entry name" value="Actin-like ATPase domain"/>
    <property type="match status" value="2"/>
</dbReference>
<dbReference type="InterPro" id="IPR009599">
    <property type="entry name" value="DUF1207"/>
</dbReference>
<comment type="subcellular location">
    <subcellularLocation>
        <location evidence="8">Mitochondrion</location>
    </subcellularLocation>
</comment>
<dbReference type="PRINTS" id="PR00789">
    <property type="entry name" value="OSIALOPTASE"/>
</dbReference>
<comment type="caution">
    <text evidence="11">The sequence shown here is derived from an EMBL/GenBank/DDBJ whole genome shotgun (WGS) entry which is preliminary data.</text>
</comment>
<evidence type="ECO:0000313" key="11">
    <source>
        <dbReference type="EMBL" id="CAK9084737.1"/>
    </source>
</evidence>
<keyword evidence="12" id="KW-1185">Reference proteome</keyword>
<dbReference type="InterPro" id="IPR036034">
    <property type="entry name" value="PDZ_sf"/>
</dbReference>
<dbReference type="InterPro" id="IPR017860">
    <property type="entry name" value="Peptidase_M22_CS"/>
</dbReference>
<dbReference type="InterPro" id="IPR017861">
    <property type="entry name" value="KAE1/TsaD"/>
</dbReference>
<dbReference type="PANTHER" id="PTHR11735:SF6">
    <property type="entry name" value="TRNA N6-ADENOSINE THREONYLCARBAMOYLTRANSFERASE, MITOCHONDRIAL"/>
    <property type="match status" value="1"/>
</dbReference>
<dbReference type="NCBIfam" id="TIGR03723">
    <property type="entry name" value="T6A_TsaD_YgjD"/>
    <property type="match status" value="1"/>
</dbReference>
<organism evidence="11 12">
    <name type="scientific">Durusdinium trenchii</name>
    <dbReference type="NCBI Taxonomy" id="1381693"/>
    <lineage>
        <taxon>Eukaryota</taxon>
        <taxon>Sar</taxon>
        <taxon>Alveolata</taxon>
        <taxon>Dinophyceae</taxon>
        <taxon>Suessiales</taxon>
        <taxon>Symbiodiniaceae</taxon>
        <taxon>Durusdinium</taxon>
    </lineage>
</organism>
<keyword evidence="8" id="KW-0496">Mitochondrion</keyword>
<dbReference type="Gene3D" id="3.90.226.10">
    <property type="entry name" value="2-enoyl-CoA Hydratase, Chain A, domain 1"/>
    <property type="match status" value="1"/>
</dbReference>
<accession>A0ABP0Q918</accession>
<evidence type="ECO:0000259" key="10">
    <source>
        <dbReference type="PROSITE" id="PS50106"/>
    </source>
</evidence>
<evidence type="ECO:0000256" key="6">
    <source>
        <dbReference type="ARBA" id="ARBA00023315"/>
    </source>
</evidence>
<comment type="similarity">
    <text evidence="1">Belongs to the peptidase S41A family.</text>
</comment>
<keyword evidence="3 8" id="KW-0808">Transferase</keyword>
<evidence type="ECO:0000256" key="5">
    <source>
        <dbReference type="ARBA" id="ARBA00022723"/>
    </source>
</evidence>
<dbReference type="InterPro" id="IPR004447">
    <property type="entry name" value="Peptidase_S41A"/>
</dbReference>
<dbReference type="SMART" id="SM00228">
    <property type="entry name" value="PDZ"/>
    <property type="match status" value="1"/>
</dbReference>
<dbReference type="PROSITE" id="PS50106">
    <property type="entry name" value="PDZ"/>
    <property type="match status" value="1"/>
</dbReference>
<dbReference type="InterPro" id="IPR029063">
    <property type="entry name" value="SAM-dependent_MTases_sf"/>
</dbReference>
<dbReference type="InterPro" id="IPR001478">
    <property type="entry name" value="PDZ"/>
</dbReference>
<dbReference type="SUPFAM" id="SSF53335">
    <property type="entry name" value="S-adenosyl-L-methionine-dependent methyltransferases"/>
    <property type="match status" value="1"/>
</dbReference>
<evidence type="ECO:0000256" key="9">
    <source>
        <dbReference type="SAM" id="MobiDB-lite"/>
    </source>
</evidence>
<keyword evidence="5 8" id="KW-0479">Metal-binding</keyword>
<dbReference type="CDD" id="cd06782">
    <property type="entry name" value="cpPDZ_CPP-like"/>
    <property type="match status" value="1"/>
</dbReference>
<dbReference type="InterPro" id="IPR022450">
    <property type="entry name" value="TsaD"/>
</dbReference>
<dbReference type="InterPro" id="IPR000905">
    <property type="entry name" value="Gcp-like_dom"/>
</dbReference>
<dbReference type="SUPFAM" id="SSF52096">
    <property type="entry name" value="ClpP/crotonase"/>
    <property type="match status" value="1"/>
</dbReference>
<dbReference type="Pfam" id="PF03572">
    <property type="entry name" value="Peptidase_S41"/>
    <property type="match status" value="1"/>
</dbReference>
<dbReference type="EMBL" id="CAXAMM010039213">
    <property type="protein sequence ID" value="CAK9084737.1"/>
    <property type="molecule type" value="Genomic_DNA"/>
</dbReference>
<evidence type="ECO:0000313" key="12">
    <source>
        <dbReference type="Proteomes" id="UP001642464"/>
    </source>
</evidence>
<dbReference type="Pfam" id="PF06727">
    <property type="entry name" value="DUF1207"/>
    <property type="match status" value="1"/>
</dbReference>
<name>A0ABP0Q918_9DINO</name>
<keyword evidence="6 8" id="KW-0012">Acyltransferase</keyword>
<feature type="domain" description="PDZ" evidence="10">
    <location>
        <begin position="566"/>
        <end position="622"/>
    </location>
</feature>
<dbReference type="Gene3D" id="3.30.420.40">
    <property type="match status" value="2"/>
</dbReference>
<evidence type="ECO:0000256" key="4">
    <source>
        <dbReference type="ARBA" id="ARBA00022694"/>
    </source>
</evidence>
<dbReference type="Pfam" id="PF17820">
    <property type="entry name" value="PDZ_6"/>
    <property type="match status" value="1"/>
</dbReference>
<evidence type="ECO:0000256" key="8">
    <source>
        <dbReference type="HAMAP-Rule" id="MF_03179"/>
    </source>
</evidence>
<dbReference type="CDD" id="cd07560">
    <property type="entry name" value="Peptidase_S41_CPP"/>
    <property type="match status" value="1"/>
</dbReference>
<dbReference type="Gene3D" id="3.40.50.150">
    <property type="entry name" value="Vaccinia Virus protein VP39"/>
    <property type="match status" value="1"/>
</dbReference>
<dbReference type="NCBIfam" id="TIGR00225">
    <property type="entry name" value="prc"/>
    <property type="match status" value="1"/>
</dbReference>
<comment type="cofactor">
    <cofactor evidence="8">
        <name>a divalent metal cation</name>
        <dbReference type="ChEBI" id="CHEBI:60240"/>
    </cofactor>
    <text evidence="8">Binds 1 divalent metal cation per subunit.</text>
</comment>
<comment type="function">
    <text evidence="8">Required for the formation of a threonylcarbamoyl group on adenosine at position 37 (t(6)A37) in mitochondrial tRNAs that read codons beginning with adenine. Probably involved in the transfer of the threonylcarbamoyl moiety of threonylcarbamoyl-AMP (TC-AMP) to the N6 group of A37. Involved in mitochondrial genome maintenance.</text>
</comment>
<dbReference type="InterPro" id="IPR041489">
    <property type="entry name" value="PDZ_6"/>
</dbReference>
<dbReference type="HAMAP" id="MF_01445">
    <property type="entry name" value="TsaD"/>
    <property type="match status" value="1"/>
</dbReference>
<comment type="subunit">
    <text evidence="8">Homodimer.</text>
</comment>
<dbReference type="SUPFAM" id="SSF50156">
    <property type="entry name" value="PDZ domain-like"/>
    <property type="match status" value="1"/>
</dbReference>
<dbReference type="CDD" id="cd02440">
    <property type="entry name" value="AdoMet_MTases"/>
    <property type="match status" value="1"/>
</dbReference>
<gene>
    <name evidence="11" type="ORF">SCF082_LOCUS40181</name>
</gene>
<dbReference type="Gene3D" id="3.30.750.44">
    <property type="match status" value="1"/>
</dbReference>
<evidence type="ECO:0000256" key="3">
    <source>
        <dbReference type="ARBA" id="ARBA00022679"/>
    </source>
</evidence>
<reference evidence="11 12" key="1">
    <citation type="submission" date="2024-02" db="EMBL/GenBank/DDBJ databases">
        <authorList>
            <person name="Chen Y."/>
            <person name="Shah S."/>
            <person name="Dougan E. K."/>
            <person name="Thang M."/>
            <person name="Chan C."/>
        </authorList>
    </citation>
    <scope>NUCLEOTIDE SEQUENCE [LARGE SCALE GENOMIC DNA]</scope>
</reference>
<sequence length="1261" mass="138366">MGRARHIRIDHRRADFPSRAAADAGSRLVTAFRPSPSTLHALRNARRSPRVASAVPENYENPVFLDFDTWVEEHQRERVFYDDVPPPGAYYDGAFTYGEPCCEPPWTWHLLPGGLLYRSYLAGPLEPRLGGVWIDERGEGSLWDIALGGRVGILRYGTPGDYGASGWQIDVEGAAFPRLDLDENRDMVSTDFRFGVPLTYASGKWQAKLAYYHLSSHLGDELLERVPTTVRRNYSRDAFVLGAGYFIIPEIRLYGELGYAFYNSGGSEPWETQFGVEFAPAAPTGIYGAPFAAVNAQFREDEDWNGTFVAQAGTGAVTREIVKHMGPHDELVMVEANESFVRQLEKRFTVDPLFRRVADRCEIHHQRIEDLPANDQFDVVISGLPLNNFEPRLVRDILAGLRLHVASYGTISFFQYLALRPARTVISGREQRQRLRGIARELRDALREGEFAREVIWSNFPPATEYRSMARHALFALLLGLGVTLAMPAGVADQGVAPNNDEYYELYKVLVDTIDQVDRNYVQNLSRREIVDAAIQGILEKLDPYSSYISPEEMTRFRDDVEHKFGGIGIQISMENGRLVVLSPLVGSPAYRAGLRAGDHIVSIEGESTEGITIDDAVKQLKGDAGTDVTLSVRHSGSSDPEEVTLTREVVAVETVLGDSRKPSDDWDWMLDRESGMGYIRLTAFSRETASDLRRALNELEDEGLNGLIIDLRFNPGGLLTSAIEICDMFIEEGRIVSTQGRNTPERTWEAKSPGTYSGFPMAILVNRYSASASEILSACLQDHDRAIVVGERTWGKGSVQNVVELEGGTSALKLTTASYQRPSGHNIHRFPDATEDDEWGVMPNDDYLIKFSPEEMRQLVLTRRDRDIVVYHGEEGEEAVAEEEESSDTEPSDTDDGEDSEDGEVTEEEEVDITNRSFVIRRILTIESTCDETAAAVINERLEVLGATVATQHELHERFTGVVPEIASRAHVERILPVIDESLRQAGITLAEIDAVAVANTPGLAGSLLVGLSAAKALSVALDVPLLAINHLQAHIYACQMSASENVFPCVGLIVSGGHTSLYRCDDPLDFTLLGATIDDAAGEAFDKVASMLGLGYPGGPAIEKAAQAGDPKAYRLPRAMLNGEGGLDFSFSGLKTAVRYKIAPPGNVEFNQLSLEANEVANLAASFQEAVVDVLARKAKKALKESKLTTLCVGGGVAANAALRQRLTSDAKAAGHTLHIAPPSLCTDNAVMGAIAIERLKGGMTESLELDIVPGPVRR</sequence>
<comment type="similarity">
    <text evidence="8">Belongs to the KAE1 / TsaD family.</text>
</comment>
<dbReference type="PANTHER" id="PTHR11735">
    <property type="entry name" value="TRNA N6-ADENOSINE THREONYLCARBAMOYLTRANSFERASE"/>
    <property type="match status" value="1"/>
</dbReference>
<comment type="catalytic activity">
    <reaction evidence="7 8">
        <text>L-threonylcarbamoyladenylate + adenosine(37) in tRNA = N(6)-L-threonylcarbamoyladenosine(37) in tRNA + AMP + H(+)</text>
        <dbReference type="Rhea" id="RHEA:37059"/>
        <dbReference type="Rhea" id="RHEA-COMP:10162"/>
        <dbReference type="Rhea" id="RHEA-COMP:10163"/>
        <dbReference type="ChEBI" id="CHEBI:15378"/>
        <dbReference type="ChEBI" id="CHEBI:73682"/>
        <dbReference type="ChEBI" id="CHEBI:74411"/>
        <dbReference type="ChEBI" id="CHEBI:74418"/>
        <dbReference type="ChEBI" id="CHEBI:456215"/>
        <dbReference type="EC" id="2.3.1.234"/>
    </reaction>
</comment>
<dbReference type="CDD" id="cd24133">
    <property type="entry name" value="ASKHA_NBD_TsaD_bac"/>
    <property type="match status" value="1"/>
</dbReference>
<dbReference type="InterPro" id="IPR005151">
    <property type="entry name" value="Tail-specific_protease"/>
</dbReference>
<dbReference type="SMART" id="SM00245">
    <property type="entry name" value="TSPc"/>
    <property type="match status" value="1"/>
</dbReference>
<dbReference type="NCBIfam" id="TIGR00329">
    <property type="entry name" value="gcp_kae1"/>
    <property type="match status" value="1"/>
</dbReference>
<feature type="compositionally biased region" description="Acidic residues" evidence="9">
    <location>
        <begin position="876"/>
        <end position="912"/>
    </location>
</feature>
<keyword evidence="4 8" id="KW-0819">tRNA processing</keyword>
<dbReference type="EC" id="2.3.1.234" evidence="2"/>
<evidence type="ECO:0000256" key="7">
    <source>
        <dbReference type="ARBA" id="ARBA00048117"/>
    </source>
</evidence>
<dbReference type="Proteomes" id="UP001642464">
    <property type="component" value="Unassembled WGS sequence"/>
</dbReference>
<dbReference type="Gene3D" id="2.30.42.10">
    <property type="match status" value="1"/>
</dbReference>
<evidence type="ECO:0000256" key="1">
    <source>
        <dbReference type="ARBA" id="ARBA00009179"/>
    </source>
</evidence>